<sequence length="172" mass="19596">MKKIYLVVVALFFMFSCEKEELTGPQDKNSKNHFTTVSKKEAVDLLHNLTVGKSGKSSELSIFYNQMQFETINNSHQHLTVIPVKTKYAGVYSRILLLKIDGELKSVLFKMIADEQGENKNLFSGRIIISDLNLKFIKGYRVKNGILVSKFVKSEPGTNKYIVVCCKCYKSR</sequence>
<name>H2BWN6_GILLR</name>
<reference evidence="2" key="1">
    <citation type="journal article" date="2012" name="Stand. Genomic Sci.">
        <title>Genome sequence of the Antarctic rhodopsins-containing flavobacterium Gillisia limnaea type strain (R-8282(T)).</title>
        <authorList>
            <person name="Riedel T."/>
            <person name="Held B."/>
            <person name="Nolan M."/>
            <person name="Lucas S."/>
            <person name="Lapidus A."/>
            <person name="Tice H."/>
            <person name="Del Rio T.G."/>
            <person name="Cheng J.F."/>
            <person name="Han C."/>
            <person name="Tapia R."/>
            <person name="Goodwin L.A."/>
            <person name="Pitluck S."/>
            <person name="Liolios K."/>
            <person name="Mavromatis K."/>
            <person name="Pagani I."/>
            <person name="Ivanova N."/>
            <person name="Mikhailova N."/>
            <person name="Pati A."/>
            <person name="Chen A."/>
            <person name="Palaniappan K."/>
            <person name="Land M."/>
            <person name="Rohde M."/>
            <person name="Tindall B.J."/>
            <person name="Detter J.C."/>
            <person name="Goker M."/>
            <person name="Bristow J."/>
            <person name="Eisen J.A."/>
            <person name="Markowitz V."/>
            <person name="Hugenholtz P."/>
            <person name="Kyrpides N.C."/>
            <person name="Klenk H.P."/>
            <person name="Woyke T."/>
        </authorList>
    </citation>
    <scope>NUCLEOTIDE SEQUENCE [LARGE SCALE GENOMIC DNA]</scope>
    <source>
        <strain evidence="2">DSM 15749 / LMG 21470 / R-8282</strain>
    </source>
</reference>
<dbReference type="STRING" id="865937.Gilli_2388"/>
<dbReference type="eggNOG" id="ENOG5033HUG">
    <property type="taxonomic scope" value="Bacteria"/>
</dbReference>
<evidence type="ECO:0000313" key="1">
    <source>
        <dbReference type="EMBL" id="EHQ03014.1"/>
    </source>
</evidence>
<gene>
    <name evidence="1" type="ORF">Gilli_2388</name>
</gene>
<proteinExistence type="predicted"/>
<dbReference type="OrthoDB" id="1264044at2"/>
<accession>H2BWN6</accession>
<evidence type="ECO:0000313" key="2">
    <source>
        <dbReference type="Proteomes" id="UP000003844"/>
    </source>
</evidence>
<dbReference type="RefSeq" id="WP_006989322.1">
    <property type="nucleotide sequence ID" value="NZ_JH594606.1"/>
</dbReference>
<protein>
    <recommendedName>
        <fullName evidence="3">Lipoprotein</fullName>
    </recommendedName>
</protein>
<keyword evidence="2" id="KW-1185">Reference proteome</keyword>
<evidence type="ECO:0008006" key="3">
    <source>
        <dbReference type="Google" id="ProtNLM"/>
    </source>
</evidence>
<dbReference type="Proteomes" id="UP000003844">
    <property type="component" value="Unassembled WGS sequence"/>
</dbReference>
<dbReference type="EMBL" id="JH594606">
    <property type="protein sequence ID" value="EHQ03014.1"/>
    <property type="molecule type" value="Genomic_DNA"/>
</dbReference>
<dbReference type="PROSITE" id="PS51257">
    <property type="entry name" value="PROKAR_LIPOPROTEIN"/>
    <property type="match status" value="1"/>
</dbReference>
<dbReference type="AlphaFoldDB" id="H2BWN6"/>
<organism evidence="1 2">
    <name type="scientific">Gillisia limnaea (strain DSM 15749 / LMG 21470 / R-8282)</name>
    <dbReference type="NCBI Taxonomy" id="865937"/>
    <lineage>
        <taxon>Bacteria</taxon>
        <taxon>Pseudomonadati</taxon>
        <taxon>Bacteroidota</taxon>
        <taxon>Flavobacteriia</taxon>
        <taxon>Flavobacteriales</taxon>
        <taxon>Flavobacteriaceae</taxon>
        <taxon>Gillisia</taxon>
    </lineage>
</organism>
<dbReference type="HOGENOM" id="CLU_1553100_0_0_10"/>